<organism evidence="1">
    <name type="scientific">Arundo donax</name>
    <name type="common">Giant reed</name>
    <name type="synonym">Donax arundinaceus</name>
    <dbReference type="NCBI Taxonomy" id="35708"/>
    <lineage>
        <taxon>Eukaryota</taxon>
        <taxon>Viridiplantae</taxon>
        <taxon>Streptophyta</taxon>
        <taxon>Embryophyta</taxon>
        <taxon>Tracheophyta</taxon>
        <taxon>Spermatophyta</taxon>
        <taxon>Magnoliopsida</taxon>
        <taxon>Liliopsida</taxon>
        <taxon>Poales</taxon>
        <taxon>Poaceae</taxon>
        <taxon>PACMAD clade</taxon>
        <taxon>Arundinoideae</taxon>
        <taxon>Arundineae</taxon>
        <taxon>Arundo</taxon>
    </lineage>
</organism>
<dbReference type="AlphaFoldDB" id="A0A0A9ED47"/>
<name>A0A0A9ED47_ARUDO</name>
<sequence>MTVFGFCLVQGKNTAKATLGMSLGTRQL</sequence>
<dbReference type="EMBL" id="GBRH01199256">
    <property type="protein sequence ID" value="JAD98639.1"/>
    <property type="molecule type" value="Transcribed_RNA"/>
</dbReference>
<reference evidence="1" key="1">
    <citation type="submission" date="2014-09" db="EMBL/GenBank/DDBJ databases">
        <authorList>
            <person name="Magalhaes I.L.F."/>
            <person name="Oliveira U."/>
            <person name="Santos F.R."/>
            <person name="Vidigal T.H.D.A."/>
            <person name="Brescovit A.D."/>
            <person name="Santos A.J."/>
        </authorList>
    </citation>
    <scope>NUCLEOTIDE SEQUENCE</scope>
    <source>
        <tissue evidence="1">Shoot tissue taken approximately 20 cm above the soil surface</tissue>
    </source>
</reference>
<proteinExistence type="predicted"/>
<accession>A0A0A9ED47</accession>
<reference evidence="1" key="2">
    <citation type="journal article" date="2015" name="Data Brief">
        <title>Shoot transcriptome of the giant reed, Arundo donax.</title>
        <authorList>
            <person name="Barrero R.A."/>
            <person name="Guerrero F.D."/>
            <person name="Moolhuijzen P."/>
            <person name="Goolsby J.A."/>
            <person name="Tidwell J."/>
            <person name="Bellgard S.E."/>
            <person name="Bellgard M.I."/>
        </authorList>
    </citation>
    <scope>NUCLEOTIDE SEQUENCE</scope>
    <source>
        <tissue evidence="1">Shoot tissue taken approximately 20 cm above the soil surface</tissue>
    </source>
</reference>
<evidence type="ECO:0000313" key="1">
    <source>
        <dbReference type="EMBL" id="JAD98639.1"/>
    </source>
</evidence>
<protein>
    <submittedName>
        <fullName evidence="1">Uncharacterized protein</fullName>
    </submittedName>
</protein>